<reference evidence="8 9" key="1">
    <citation type="journal article" date="2018" name="Gigascience">
        <title>Genomes of trombidid mites reveal novel predicted allergens and laterally-transferred genes associated with secondary metabolism.</title>
        <authorList>
            <person name="Dong X."/>
            <person name="Chaisiri K."/>
            <person name="Xia D."/>
            <person name="Armstrong S.D."/>
            <person name="Fang Y."/>
            <person name="Donnelly M.J."/>
            <person name="Kadowaki T."/>
            <person name="McGarry J.W."/>
            <person name="Darby A.C."/>
            <person name="Makepeace B.L."/>
        </authorList>
    </citation>
    <scope>NUCLEOTIDE SEQUENCE [LARGE SCALE GENOMIC DNA]</scope>
    <source>
        <strain evidence="8">UoL-UT</strain>
    </source>
</reference>
<dbReference type="InterPro" id="IPR036873">
    <property type="entry name" value="Rhodanese-like_dom_sf"/>
</dbReference>
<evidence type="ECO:0000256" key="1">
    <source>
        <dbReference type="ARBA" id="ARBA00000707"/>
    </source>
</evidence>
<evidence type="ECO:0000256" key="4">
    <source>
        <dbReference type="SAM" id="Coils"/>
    </source>
</evidence>
<dbReference type="PROSITE" id="PS00972">
    <property type="entry name" value="USP_1"/>
    <property type="match status" value="1"/>
</dbReference>
<dbReference type="Gene3D" id="3.40.250.10">
    <property type="entry name" value="Rhodanese-like domain"/>
    <property type="match status" value="1"/>
</dbReference>
<dbReference type="PROSITE" id="PS50235">
    <property type="entry name" value="USP_3"/>
    <property type="match status" value="1"/>
</dbReference>
<dbReference type="PANTHER" id="PTHR21646:SF46">
    <property type="entry name" value="UBIQUITIN CARBOXYL-TERMINAL HYDROLASE"/>
    <property type="match status" value="1"/>
</dbReference>
<feature type="domain" description="Rhodanese" evidence="6">
    <location>
        <begin position="294"/>
        <end position="311"/>
    </location>
</feature>
<dbReference type="SUPFAM" id="SSF140856">
    <property type="entry name" value="USP8 N-terminal domain-like"/>
    <property type="match status" value="1"/>
</dbReference>
<evidence type="ECO:0000256" key="2">
    <source>
        <dbReference type="ARBA" id="ARBA00009085"/>
    </source>
</evidence>
<protein>
    <recommendedName>
        <fullName evidence="3">Ubiquitin carboxyl-terminal hydrolase</fullName>
        <ecNumber evidence="3">3.4.19.12</ecNumber>
    </recommendedName>
</protein>
<feature type="compositionally biased region" description="Low complexity" evidence="5">
    <location>
        <begin position="513"/>
        <end position="531"/>
    </location>
</feature>
<accession>A0A443SVP9</accession>
<dbReference type="GO" id="GO:0006508">
    <property type="term" value="P:proteolysis"/>
    <property type="evidence" value="ECO:0007669"/>
    <property type="project" value="UniProtKB-KW"/>
</dbReference>
<dbReference type="Gene3D" id="1.20.58.80">
    <property type="entry name" value="Phosphotransferase system, lactose/cellobiose-type IIA subunit"/>
    <property type="match status" value="1"/>
</dbReference>
<dbReference type="STRING" id="299467.A0A443SVP9"/>
<dbReference type="InterPro" id="IPR028889">
    <property type="entry name" value="USP"/>
</dbReference>
<dbReference type="InterPro" id="IPR001394">
    <property type="entry name" value="Peptidase_C19_UCH"/>
</dbReference>
<dbReference type="PROSITE" id="PS00973">
    <property type="entry name" value="USP_2"/>
    <property type="match status" value="1"/>
</dbReference>
<dbReference type="EMBL" id="NCKV01000125">
    <property type="protein sequence ID" value="RWS31583.1"/>
    <property type="molecule type" value="Genomic_DNA"/>
</dbReference>
<dbReference type="InterPro" id="IPR015063">
    <property type="entry name" value="USP8_dimer"/>
</dbReference>
<evidence type="ECO:0000313" key="8">
    <source>
        <dbReference type="EMBL" id="RWS31583.1"/>
    </source>
</evidence>
<dbReference type="GO" id="GO:0004843">
    <property type="term" value="F:cysteine-type deubiquitinase activity"/>
    <property type="evidence" value="ECO:0007669"/>
    <property type="project" value="UniProtKB-UniRule"/>
</dbReference>
<dbReference type="CDD" id="cd22249">
    <property type="entry name" value="UDM1_RNF168_RNF169-like"/>
    <property type="match status" value="1"/>
</dbReference>
<feature type="compositionally biased region" description="Low complexity" evidence="5">
    <location>
        <begin position="568"/>
        <end position="583"/>
    </location>
</feature>
<feature type="compositionally biased region" description="Polar residues" evidence="5">
    <location>
        <begin position="597"/>
        <end position="609"/>
    </location>
</feature>
<dbReference type="SUPFAM" id="SSF54001">
    <property type="entry name" value="Cysteine proteinases"/>
    <property type="match status" value="1"/>
</dbReference>
<dbReference type="InterPro" id="IPR001763">
    <property type="entry name" value="Rhodanese-like_dom"/>
</dbReference>
<organism evidence="8 9">
    <name type="scientific">Leptotrombidium deliense</name>
    <dbReference type="NCBI Taxonomy" id="299467"/>
    <lineage>
        <taxon>Eukaryota</taxon>
        <taxon>Metazoa</taxon>
        <taxon>Ecdysozoa</taxon>
        <taxon>Arthropoda</taxon>
        <taxon>Chelicerata</taxon>
        <taxon>Arachnida</taxon>
        <taxon>Acari</taxon>
        <taxon>Acariformes</taxon>
        <taxon>Trombidiformes</taxon>
        <taxon>Prostigmata</taxon>
        <taxon>Anystina</taxon>
        <taxon>Parasitengona</taxon>
        <taxon>Trombiculoidea</taxon>
        <taxon>Trombiculidae</taxon>
        <taxon>Leptotrombidium</taxon>
    </lineage>
</organism>
<dbReference type="OrthoDB" id="6511306at2759"/>
<feature type="region of interest" description="Disordered" evidence="5">
    <location>
        <begin position="372"/>
        <end position="422"/>
    </location>
</feature>
<keyword evidence="9" id="KW-1185">Reference proteome</keyword>
<dbReference type="VEuPathDB" id="VectorBase:LDEU000459"/>
<dbReference type="EC" id="3.4.19.12" evidence="3"/>
<dbReference type="PANTHER" id="PTHR21646">
    <property type="entry name" value="UBIQUITIN CARBOXYL-TERMINAL HYDROLASE"/>
    <property type="match status" value="1"/>
</dbReference>
<sequence length="992" mass="112020">MPSLRNNSSTLGAGGVKKLYLAHSLKELNGFIDKSMVEVNRSEPAAVLKSLVKSYEEAKKELLSGDEERAYLLFMRTVNAYMKVKEKCTARKESYYDLMFSQSKVKECVDVSEKLIESLERRYEALQESNKVTNSDSLNNNSTEIVNSAAQEPQTNDPITNNSIQCTELYDIIDNLSKTNDGEDSVQILLIDARSEQDFNESNLKLNKNKCSNKLIVLNVPENLLEPGLTIRKLEKFLPPQTVTALKNRRSAKKVIIFDWSSKSLSDSNKLDALFCALWKWDKTSERSKSIPVILKGGYEEWLLTYPTLTTNAKVLPPVRVVSSPVKRPAANFEEMMALIEDKPVEKVQKPEMNGFCNETKEESNYRKNLTDKMSNLLPDNPSIKAPGSAKTVPVIDRSKKPSPSEVAKSETNEKQVNDSMLSSELLRIRKQKEAEEEMKKTLQQQEELQRLNVLRLKEENRKKDEDLKKLREENVSLKRNIKPTPENNLPKVATNSVSTPKAEVNGDENDKSYSPTSSRSSSSSSNRNSTFGGDEGRITLRKANEVRPSTERTMSESTGSSLTPKPSNTLSVSSNLSRSHSSPNIAQLLEEEGENNILSKSRSTTNPPQFDRTLKPTSLVSDFTANKPLSASVARSRNFSPIYGISGQAITGLRNLGNTCFMNSIIQCLSSTIDLAVYCNQERYLQDLNKHSKFGSRGEIAEEFAVLVRQMWTCQYKSLSPKDFKSAVGSHLPVFVGCDQQDAHEFLVMLLEKLHADLNRGKSDDKAVEIKDDIATHLAIKAFWHHHVDRNLSIISELFEGLLLSTLTCGHCGKISNSFEVFSCLSLPIPTSHGNRCNLLDCLKLFSEPERMTGEAAWDCPTCKMKRDAVKKITICRLPRVLLIHLKRFSYEGMWRQKLQTSIEFPLTDLSLRNFRYVNQNDITQQYSYDLYGVVNHYGTLEGGHYTAFCKHMNTKRWYKFDDHEVSEISSLDVKTQAAYILFYTASQINT</sequence>
<dbReference type="InterPro" id="IPR050185">
    <property type="entry name" value="Ub_carboxyl-term_hydrolase"/>
</dbReference>
<keyword evidence="3" id="KW-0788">Thiol protease</keyword>
<evidence type="ECO:0000313" key="9">
    <source>
        <dbReference type="Proteomes" id="UP000288716"/>
    </source>
</evidence>
<dbReference type="InterPro" id="IPR018200">
    <property type="entry name" value="USP_CS"/>
</dbReference>
<proteinExistence type="inferred from homology"/>
<dbReference type="AlphaFoldDB" id="A0A443SVP9"/>
<evidence type="ECO:0000256" key="5">
    <source>
        <dbReference type="SAM" id="MobiDB-lite"/>
    </source>
</evidence>
<feature type="compositionally biased region" description="Basic and acidic residues" evidence="5">
    <location>
        <begin position="535"/>
        <end position="555"/>
    </location>
</feature>
<feature type="compositionally biased region" description="Basic and acidic residues" evidence="5">
    <location>
        <begin position="408"/>
        <end position="417"/>
    </location>
</feature>
<dbReference type="SUPFAM" id="SSF52821">
    <property type="entry name" value="Rhodanese/Cell cycle control phosphatase"/>
    <property type="match status" value="1"/>
</dbReference>
<gene>
    <name evidence="8" type="ORF">B4U80_04091</name>
</gene>
<dbReference type="GO" id="GO:0016579">
    <property type="term" value="P:protein deubiquitination"/>
    <property type="evidence" value="ECO:0007669"/>
    <property type="project" value="InterPro"/>
</dbReference>
<keyword evidence="3 8" id="KW-0378">Hydrolase</keyword>
<feature type="compositionally biased region" description="Polar residues" evidence="5">
    <location>
        <begin position="556"/>
        <end position="567"/>
    </location>
</feature>
<comment type="caution">
    <text evidence="8">The sequence shown here is derived from an EMBL/GenBank/DDBJ whole genome shotgun (WGS) entry which is preliminary data.</text>
</comment>
<dbReference type="Gene3D" id="3.90.70.10">
    <property type="entry name" value="Cysteine proteinases"/>
    <property type="match status" value="1"/>
</dbReference>
<evidence type="ECO:0000259" key="6">
    <source>
        <dbReference type="PROSITE" id="PS50206"/>
    </source>
</evidence>
<keyword evidence="4" id="KW-0175">Coiled coil</keyword>
<name>A0A443SVP9_9ACAR</name>
<dbReference type="PROSITE" id="PS50206">
    <property type="entry name" value="RHODANESE_3"/>
    <property type="match status" value="1"/>
</dbReference>
<comment type="catalytic activity">
    <reaction evidence="1 3">
        <text>Thiol-dependent hydrolysis of ester, thioester, amide, peptide and isopeptide bonds formed by the C-terminal Gly of ubiquitin (a 76-residue protein attached to proteins as an intracellular targeting signal).</text>
        <dbReference type="EC" id="3.4.19.12"/>
    </reaction>
</comment>
<keyword evidence="3" id="KW-0645">Protease</keyword>
<dbReference type="CDD" id="cd02674">
    <property type="entry name" value="Peptidase_C19R"/>
    <property type="match status" value="1"/>
</dbReference>
<dbReference type="InterPro" id="IPR038765">
    <property type="entry name" value="Papain-like_cys_pep_sf"/>
</dbReference>
<feature type="domain" description="USP" evidence="7">
    <location>
        <begin position="652"/>
        <end position="988"/>
    </location>
</feature>
<evidence type="ECO:0000256" key="3">
    <source>
        <dbReference type="RuleBase" id="RU366025"/>
    </source>
</evidence>
<dbReference type="Pfam" id="PF08969">
    <property type="entry name" value="USP8_dimer"/>
    <property type="match status" value="1"/>
</dbReference>
<feature type="region of interest" description="Disordered" evidence="5">
    <location>
        <begin position="477"/>
        <end position="617"/>
    </location>
</feature>
<dbReference type="Proteomes" id="UP000288716">
    <property type="component" value="Unassembled WGS sequence"/>
</dbReference>
<keyword evidence="3" id="KW-0833">Ubl conjugation pathway</keyword>
<feature type="coiled-coil region" evidence="4">
    <location>
        <begin position="109"/>
        <end position="136"/>
    </location>
</feature>
<evidence type="ECO:0000259" key="7">
    <source>
        <dbReference type="PROSITE" id="PS50235"/>
    </source>
</evidence>
<dbReference type="Pfam" id="PF00443">
    <property type="entry name" value="UCH"/>
    <property type="match status" value="1"/>
</dbReference>
<comment type="similarity">
    <text evidence="2 3">Belongs to the peptidase C19 family.</text>
</comment>